<reference evidence="1" key="1">
    <citation type="submission" date="2020-12" db="EMBL/GenBank/DDBJ databases">
        <title>Geomonas sp. Red875, isolated from river sediment.</title>
        <authorList>
            <person name="Xu Z."/>
            <person name="Zhang Z."/>
            <person name="Masuda Y."/>
            <person name="Itoh H."/>
            <person name="Senoo K."/>
        </authorList>
    </citation>
    <scope>NUCLEOTIDE SEQUENCE</scope>
    <source>
        <strain evidence="1">Red875</strain>
    </source>
</reference>
<organism evidence="1 2">
    <name type="scientific">Geomesophilobacter sediminis</name>
    <dbReference type="NCBI Taxonomy" id="2798584"/>
    <lineage>
        <taxon>Bacteria</taxon>
        <taxon>Pseudomonadati</taxon>
        <taxon>Thermodesulfobacteriota</taxon>
        <taxon>Desulfuromonadia</taxon>
        <taxon>Geobacterales</taxon>
        <taxon>Geobacteraceae</taxon>
        <taxon>Geomesophilobacter</taxon>
    </lineage>
</organism>
<evidence type="ECO:0000313" key="1">
    <source>
        <dbReference type="EMBL" id="MBJ6727358.1"/>
    </source>
</evidence>
<name>A0A8J7M269_9BACT</name>
<proteinExistence type="predicted"/>
<dbReference type="AlphaFoldDB" id="A0A8J7M269"/>
<protein>
    <submittedName>
        <fullName evidence="1">Uncharacterized protein</fullName>
    </submittedName>
</protein>
<gene>
    <name evidence="1" type="ORF">JFN93_21815</name>
</gene>
<dbReference type="Proteomes" id="UP000636888">
    <property type="component" value="Unassembled WGS sequence"/>
</dbReference>
<keyword evidence="2" id="KW-1185">Reference proteome</keyword>
<accession>A0A8J7M269</accession>
<evidence type="ECO:0000313" key="2">
    <source>
        <dbReference type="Proteomes" id="UP000636888"/>
    </source>
</evidence>
<dbReference type="EMBL" id="JAEMHM010000023">
    <property type="protein sequence ID" value="MBJ6727358.1"/>
    <property type="molecule type" value="Genomic_DNA"/>
</dbReference>
<sequence>MREMCPYYAKNEDYCDVGCGYISSCDVKTIIRYCMRSHADCLKYRELTDRGIRSTAILHPHSAPAR</sequence>
<comment type="caution">
    <text evidence="1">The sequence shown here is derived from an EMBL/GenBank/DDBJ whole genome shotgun (WGS) entry which is preliminary data.</text>
</comment>